<gene>
    <name evidence="7" type="ORF">CMC5_052330</name>
</gene>
<evidence type="ECO:0000256" key="3">
    <source>
        <dbReference type="ARBA" id="ARBA00022777"/>
    </source>
</evidence>
<dbReference type="InterPro" id="IPR017441">
    <property type="entry name" value="Protein_kinase_ATP_BS"/>
</dbReference>
<evidence type="ECO:0000256" key="4">
    <source>
        <dbReference type="ARBA" id="ARBA00022840"/>
    </source>
</evidence>
<keyword evidence="7" id="KW-0723">Serine/threonine-protein kinase</keyword>
<dbReference type="InterPro" id="IPR005532">
    <property type="entry name" value="SUMF_dom"/>
</dbReference>
<dbReference type="InterPro" id="IPR000719">
    <property type="entry name" value="Prot_kinase_dom"/>
</dbReference>
<evidence type="ECO:0000313" key="7">
    <source>
        <dbReference type="EMBL" id="AKT41074.1"/>
    </source>
</evidence>
<dbReference type="Gene3D" id="3.40.50.300">
    <property type="entry name" value="P-loop containing nucleotide triphosphate hydrolases"/>
    <property type="match status" value="1"/>
</dbReference>
<keyword evidence="3 7" id="KW-0418">Kinase</keyword>
<dbReference type="InterPro" id="IPR049052">
    <property type="entry name" value="nSTAND1"/>
</dbReference>
<dbReference type="Gene3D" id="1.10.510.10">
    <property type="entry name" value="Transferase(Phosphotransferase) domain 1"/>
    <property type="match status" value="1"/>
</dbReference>
<dbReference type="Gene3D" id="3.30.200.20">
    <property type="entry name" value="Phosphorylase Kinase, domain 1"/>
    <property type="match status" value="1"/>
</dbReference>
<evidence type="ECO:0000313" key="8">
    <source>
        <dbReference type="Proteomes" id="UP000067626"/>
    </source>
</evidence>
<dbReference type="Gene3D" id="3.90.1580.10">
    <property type="entry name" value="paralog of FGE (formylglycine-generating enzyme)"/>
    <property type="match status" value="1"/>
</dbReference>
<dbReference type="PATRIC" id="fig|52.7.peg.5784"/>
<evidence type="ECO:0000256" key="5">
    <source>
        <dbReference type="PROSITE-ProRule" id="PRU10141"/>
    </source>
</evidence>
<feature type="binding site" evidence="5">
    <location>
        <position position="67"/>
    </location>
    <ligand>
        <name>ATP</name>
        <dbReference type="ChEBI" id="CHEBI:30616"/>
    </ligand>
</feature>
<keyword evidence="8" id="KW-1185">Reference proteome</keyword>
<dbReference type="SUPFAM" id="SSF56436">
    <property type="entry name" value="C-type lectin-like"/>
    <property type="match status" value="1"/>
</dbReference>
<dbReference type="EMBL" id="CP012159">
    <property type="protein sequence ID" value="AKT41074.1"/>
    <property type="molecule type" value="Genomic_DNA"/>
</dbReference>
<feature type="domain" description="Protein kinase" evidence="6">
    <location>
        <begin position="38"/>
        <end position="358"/>
    </location>
</feature>
<dbReference type="Pfam" id="PF20703">
    <property type="entry name" value="nSTAND1"/>
    <property type="match status" value="1"/>
</dbReference>
<sequence length="1323" mass="142786">MLEEPNANLPMPLLSSLLGSDSLEPPSGWCPPKVFEEYRLLRLLGWGGMGEVYLAQDALLERLVAVKFLSAIDPDHDGRDLLLQEARAAARLQHPNVVSIYRVGEIDARPFIISEFVRGTSLDLLDHPLPWTRVLELGIGLARGLGAAHRRGVLHRDIKPGNAILTEDGEVKLLDFGLAKLVEHGAARSTPNPATLAVAAAVAQLDSDPAPPLPPEDALALGHVAEATDITFRCVVPLSPTTSAISGERAVTSVTALQGTPLYMAPELWIGEAASPRTDVYALGLVLYELCAGELPHASLPMNELPRAARSQDIPPLATVVHGVDRRLASVVDRCLRRDPAERYASGDELREALEQLITATRNTAMPEGNPYRGLLPFDAEHRALFFGRTAEIGAVLDRLRAEPAVMIAGDSGVGKSSLCSAGVIPLVLDGALGDGRTWTTLRVPRSKRRFAAALARILGEEEERSLARLADPIALARDVHRRLGPGQGLLLYLDQVEELLTLTSPEEAQTLGEALGQLASRAPCVRLLMTVRSDFLTRAATIPGLGDVLARGLYLLRPLAADRISEAIVGPARAKGVAFESTALIDKLAASTSSAEGLPLLQFALAELWDARAHPDAPITEAALDAIGGVAGALARHGDGVLLGLPEDQRSTARRLLLALVTLEGTRAKRSEAELFAGDPSAREALEALVRGRLLVMQQSDEGTTIEIAHEALLRGWGTLRRWLDEQQGSRPVRHRLEAAAAEWERLGGTRDALWGGRQLEEATLLDEGDLGPRARDFLQSSRHAVRGQRRARTGALLGIPLAALLAYGGIQLAHRREVTAHVTTHRREAASLAQQALEKEAALGPLRTSAFADFDGSREEDAERRWAEVLTLAATAEHLRVRAGLALEAALSVDGDNTVVRSELADLLYQRALAAERDGAHARRDELLDRLAVYDSAGERALKWHAPASLSLETTPPGAHITLARYSTQEHRARRLGEARELGHTPLPAMDLPAGSYLLTVEAEGRAPIRYPVLLGRDERLSLNLFLPPATAIPSGFIYVPPGRYLSGSAADDTLRQSFFSASPLHPVTTDAYSIARHETTFQEWIEFLESLPPGERALRTPKVGAAGLAGALELLRLPDGTWQLSIQPTTQPLTARAGEPITYTKRSRHAGQDWRHFPVSGISRHDAHAYTAWLRATGRVPGARLCTEQEWERAARGADDREFPAGDVLEPHDANIDSTHGSDIAARGPDQVGLHAGSRSPFEADDMAGNVFEWTTSATPGGPSFIRGGAYYYEALTARIANRTRFAEDLRDPRLGLRVCAAPPAESAPRDALPARDAGK</sequence>
<dbReference type="PROSITE" id="PS50011">
    <property type="entry name" value="PROTEIN_KINASE_DOM"/>
    <property type="match status" value="1"/>
</dbReference>
<dbReference type="CDD" id="cd14014">
    <property type="entry name" value="STKc_PknB_like"/>
    <property type="match status" value="1"/>
</dbReference>
<evidence type="ECO:0000259" key="6">
    <source>
        <dbReference type="PROSITE" id="PS50011"/>
    </source>
</evidence>
<dbReference type="Pfam" id="PF00069">
    <property type="entry name" value="Pkinase"/>
    <property type="match status" value="2"/>
</dbReference>
<evidence type="ECO:0000256" key="2">
    <source>
        <dbReference type="ARBA" id="ARBA00022741"/>
    </source>
</evidence>
<accession>A0A0K1EJQ1</accession>
<keyword evidence="2 5" id="KW-0547">Nucleotide-binding</keyword>
<dbReference type="Pfam" id="PF03781">
    <property type="entry name" value="FGE-sulfatase"/>
    <property type="match status" value="1"/>
</dbReference>
<organism evidence="7 8">
    <name type="scientific">Chondromyces crocatus</name>
    <dbReference type="NCBI Taxonomy" id="52"/>
    <lineage>
        <taxon>Bacteria</taxon>
        <taxon>Pseudomonadati</taxon>
        <taxon>Myxococcota</taxon>
        <taxon>Polyangia</taxon>
        <taxon>Polyangiales</taxon>
        <taxon>Polyangiaceae</taxon>
        <taxon>Chondromyces</taxon>
    </lineage>
</organism>
<dbReference type="GO" id="GO:0004674">
    <property type="term" value="F:protein serine/threonine kinase activity"/>
    <property type="evidence" value="ECO:0007669"/>
    <property type="project" value="UniProtKB-KW"/>
</dbReference>
<dbReference type="Proteomes" id="UP000067626">
    <property type="component" value="Chromosome"/>
</dbReference>
<dbReference type="RefSeq" id="WP_245678587.1">
    <property type="nucleotide sequence ID" value="NZ_CP012159.1"/>
</dbReference>
<keyword evidence="1" id="KW-0808">Transferase</keyword>
<dbReference type="InterPro" id="IPR016187">
    <property type="entry name" value="CTDL_fold"/>
</dbReference>
<protein>
    <submittedName>
        <fullName evidence="7">Serine/threonine protein kinase</fullName>
    </submittedName>
</protein>
<dbReference type="GO" id="GO:0005524">
    <property type="term" value="F:ATP binding"/>
    <property type="evidence" value="ECO:0007669"/>
    <property type="project" value="UniProtKB-UniRule"/>
</dbReference>
<proteinExistence type="predicted"/>
<dbReference type="SUPFAM" id="SSF52540">
    <property type="entry name" value="P-loop containing nucleoside triphosphate hydrolases"/>
    <property type="match status" value="1"/>
</dbReference>
<dbReference type="SUPFAM" id="SSF56112">
    <property type="entry name" value="Protein kinase-like (PK-like)"/>
    <property type="match status" value="1"/>
</dbReference>
<dbReference type="InterPro" id="IPR013229">
    <property type="entry name" value="PEGA"/>
</dbReference>
<dbReference type="PANTHER" id="PTHR43289">
    <property type="entry name" value="MITOGEN-ACTIVATED PROTEIN KINASE KINASE KINASE 20-RELATED"/>
    <property type="match status" value="1"/>
</dbReference>
<name>A0A0K1EJQ1_CHOCO</name>
<dbReference type="PROSITE" id="PS00107">
    <property type="entry name" value="PROTEIN_KINASE_ATP"/>
    <property type="match status" value="1"/>
</dbReference>
<dbReference type="InterPro" id="IPR042095">
    <property type="entry name" value="SUMF_sf"/>
</dbReference>
<dbReference type="SMART" id="SM00220">
    <property type="entry name" value="S_TKc"/>
    <property type="match status" value="1"/>
</dbReference>
<dbReference type="KEGG" id="ccro:CMC5_052330"/>
<dbReference type="Pfam" id="PF08308">
    <property type="entry name" value="PEGA"/>
    <property type="match status" value="1"/>
</dbReference>
<dbReference type="PANTHER" id="PTHR43289:SF6">
    <property type="entry name" value="SERINE_THREONINE-PROTEIN KINASE NEKL-3"/>
    <property type="match status" value="1"/>
</dbReference>
<dbReference type="InterPro" id="IPR027417">
    <property type="entry name" value="P-loop_NTPase"/>
</dbReference>
<dbReference type="STRING" id="52.CMC5_052330"/>
<reference evidence="7 8" key="1">
    <citation type="submission" date="2015-07" db="EMBL/GenBank/DDBJ databases">
        <title>Genome analysis of myxobacterium Chondromyces crocatus Cm c5 reveals a high potential for natural compound synthesis and the genetic basis for the loss of fruiting body formation.</title>
        <authorList>
            <person name="Zaburannyi N."/>
            <person name="Bunk B."/>
            <person name="Maier J."/>
            <person name="Overmann J."/>
            <person name="Mueller R."/>
        </authorList>
    </citation>
    <scope>NUCLEOTIDE SEQUENCE [LARGE SCALE GENOMIC DNA]</scope>
    <source>
        <strain evidence="7 8">Cm c5</strain>
    </source>
</reference>
<evidence type="ECO:0000256" key="1">
    <source>
        <dbReference type="ARBA" id="ARBA00022679"/>
    </source>
</evidence>
<keyword evidence="4 5" id="KW-0067">ATP-binding</keyword>
<dbReference type="InterPro" id="IPR011009">
    <property type="entry name" value="Kinase-like_dom_sf"/>
</dbReference>